<proteinExistence type="predicted"/>
<dbReference type="GO" id="GO:0009007">
    <property type="term" value="F:site-specific DNA-methyltransferase (adenine-specific) activity"/>
    <property type="evidence" value="ECO:0007669"/>
    <property type="project" value="UniProtKB-EC"/>
</dbReference>
<evidence type="ECO:0000256" key="1">
    <source>
        <dbReference type="ARBA" id="ARBA00011900"/>
    </source>
</evidence>
<keyword evidence="10" id="KW-1185">Reference proteome</keyword>
<dbReference type="InterPro" id="IPR002052">
    <property type="entry name" value="DNA_methylase_N6_adenine_CS"/>
</dbReference>
<evidence type="ECO:0000256" key="4">
    <source>
        <dbReference type="ARBA" id="ARBA00047942"/>
    </source>
</evidence>
<evidence type="ECO:0000259" key="5">
    <source>
        <dbReference type="Pfam" id="PF20464"/>
    </source>
</evidence>
<dbReference type="Pfam" id="PF20465">
    <property type="entry name" value="MmeI_hel"/>
    <property type="match status" value="1"/>
</dbReference>
<dbReference type="RefSeq" id="WP_163078283.1">
    <property type="nucleotide sequence ID" value="NZ_CP048631.1"/>
</dbReference>
<keyword evidence="9" id="KW-0614">Plasmid</keyword>
<comment type="catalytic activity">
    <reaction evidence="4">
        <text>a 2'-deoxyadenosine in DNA + S-adenosyl-L-methionine = an N(6)-methyl-2'-deoxyadenosine in DNA + S-adenosyl-L-homocysteine + H(+)</text>
        <dbReference type="Rhea" id="RHEA:15197"/>
        <dbReference type="Rhea" id="RHEA-COMP:12418"/>
        <dbReference type="Rhea" id="RHEA-COMP:12419"/>
        <dbReference type="ChEBI" id="CHEBI:15378"/>
        <dbReference type="ChEBI" id="CHEBI:57856"/>
        <dbReference type="ChEBI" id="CHEBI:59789"/>
        <dbReference type="ChEBI" id="CHEBI:90615"/>
        <dbReference type="ChEBI" id="CHEBI:90616"/>
        <dbReference type="EC" id="2.1.1.72"/>
    </reaction>
</comment>
<dbReference type="PRINTS" id="PR00507">
    <property type="entry name" value="N12N6MTFRASE"/>
</dbReference>
<dbReference type="Proteomes" id="UP000464751">
    <property type="component" value="Plasmid pLGM"/>
</dbReference>
<feature type="domain" description="MmeI-like helicase spacer" evidence="6">
    <location>
        <begin position="230"/>
        <end position="300"/>
    </location>
</feature>
<dbReference type="InterPro" id="IPR050953">
    <property type="entry name" value="N4_N6_ade-DNA_methylase"/>
</dbReference>
<keyword evidence="2 9" id="KW-0489">Methyltransferase</keyword>
<dbReference type="PROSITE" id="PS00092">
    <property type="entry name" value="N6_MTASE"/>
    <property type="match status" value="1"/>
</dbReference>
<reference evidence="9 10" key="1">
    <citation type="submission" date="2020-02" db="EMBL/GenBank/DDBJ databases">
        <authorList>
            <person name="Li G."/>
        </authorList>
    </citation>
    <scope>NUCLEOTIDE SEQUENCE [LARGE SCALE GENOMIC DNA]</scope>
    <source>
        <strain evidence="9 10">DSM 102029</strain>
        <plasmid evidence="10">plgm</plasmid>
    </source>
</reference>
<dbReference type="PANTHER" id="PTHR33841">
    <property type="entry name" value="DNA METHYLTRANSFERASE YEEA-RELATED"/>
    <property type="match status" value="1"/>
</dbReference>
<evidence type="ECO:0000313" key="9">
    <source>
        <dbReference type="EMBL" id="QIB36518.1"/>
    </source>
</evidence>
<dbReference type="KEGG" id="apra:G3A50_22125"/>
<evidence type="ECO:0000256" key="3">
    <source>
        <dbReference type="ARBA" id="ARBA00022679"/>
    </source>
</evidence>
<dbReference type="GO" id="GO:0003676">
    <property type="term" value="F:nucleic acid binding"/>
    <property type="evidence" value="ECO:0007669"/>
    <property type="project" value="InterPro"/>
</dbReference>
<geneLocation type="plasmid" evidence="10">
    <name>plgm</name>
</geneLocation>
<evidence type="ECO:0000259" key="6">
    <source>
        <dbReference type="Pfam" id="PF20465"/>
    </source>
</evidence>
<keyword evidence="3 9" id="KW-0808">Transferase</keyword>
<evidence type="ECO:0000259" key="8">
    <source>
        <dbReference type="Pfam" id="PF20473"/>
    </source>
</evidence>
<gene>
    <name evidence="9" type="ORF">G3A50_22125</name>
</gene>
<dbReference type="REBASE" id="379070">
    <property type="entry name" value="Apr102029ORF22125P"/>
</dbReference>
<accession>A0A6P1YSR5</accession>
<evidence type="ECO:0000259" key="7">
    <source>
        <dbReference type="Pfam" id="PF20466"/>
    </source>
</evidence>
<dbReference type="Pfam" id="PF20464">
    <property type="entry name" value="MmeI_N"/>
    <property type="match status" value="1"/>
</dbReference>
<dbReference type="GO" id="GO:0032259">
    <property type="term" value="P:methylation"/>
    <property type="evidence" value="ECO:0007669"/>
    <property type="project" value="UniProtKB-KW"/>
</dbReference>
<dbReference type="InterPro" id="IPR029063">
    <property type="entry name" value="SAM-dependent_MTases_sf"/>
</dbReference>
<dbReference type="Pfam" id="PF20473">
    <property type="entry name" value="MmeI_Mtase"/>
    <property type="match status" value="1"/>
</dbReference>
<protein>
    <recommendedName>
        <fullName evidence="1">site-specific DNA-methyltransferase (adenine-specific)</fullName>
        <ecNumber evidence="1">2.1.1.72</ecNumber>
    </recommendedName>
</protein>
<dbReference type="SUPFAM" id="SSF53335">
    <property type="entry name" value="S-adenosyl-L-methionine-dependent methyltransferases"/>
    <property type="match status" value="1"/>
</dbReference>
<feature type="domain" description="MmeI-like target recognition" evidence="7">
    <location>
        <begin position="764"/>
        <end position="922"/>
    </location>
</feature>
<dbReference type="Pfam" id="PF20466">
    <property type="entry name" value="MmeI_TRD"/>
    <property type="match status" value="1"/>
</dbReference>
<dbReference type="AlphaFoldDB" id="A0A6P1YSR5"/>
<dbReference type="InterPro" id="IPR046817">
    <property type="entry name" value="MmeI_N"/>
</dbReference>
<dbReference type="EMBL" id="CP048631">
    <property type="protein sequence ID" value="QIB36518.1"/>
    <property type="molecule type" value="Genomic_DNA"/>
</dbReference>
<organism evidence="9 10">
    <name type="scientific">Ancylobacter pratisalsi</name>
    <dbReference type="NCBI Taxonomy" id="1745854"/>
    <lineage>
        <taxon>Bacteria</taxon>
        <taxon>Pseudomonadati</taxon>
        <taxon>Pseudomonadota</taxon>
        <taxon>Alphaproteobacteria</taxon>
        <taxon>Hyphomicrobiales</taxon>
        <taxon>Xanthobacteraceae</taxon>
        <taxon>Ancylobacter</taxon>
    </lineage>
</organism>
<dbReference type="InterPro" id="IPR046816">
    <property type="entry name" value="MmeI_Mtase"/>
</dbReference>
<name>A0A6P1YSR5_9HYPH</name>
<evidence type="ECO:0000256" key="2">
    <source>
        <dbReference type="ARBA" id="ARBA00022603"/>
    </source>
</evidence>
<evidence type="ECO:0000313" key="10">
    <source>
        <dbReference type="Proteomes" id="UP000464751"/>
    </source>
</evidence>
<dbReference type="EC" id="2.1.1.72" evidence="1"/>
<feature type="domain" description="MmeI-like DNA-methyltransferase" evidence="8">
    <location>
        <begin position="397"/>
        <end position="676"/>
    </location>
</feature>
<feature type="domain" description="MmeI-like N-terminal" evidence="5">
    <location>
        <begin position="2"/>
        <end position="223"/>
    </location>
</feature>
<dbReference type="PANTHER" id="PTHR33841:SF1">
    <property type="entry name" value="DNA METHYLTRANSFERASE A"/>
    <property type="match status" value="1"/>
</dbReference>
<sequence>MAIEAFIERWSASEGAERANYAIFLSELCDLLEVERPHPARAVSALNDYVFERSVRFNDPVTGSTTGRIDLYKRGCFVLEAKQSRERGQPKAVEQDGESTIDGAPPTRRSWDVLMLNARRQAEDYARALPDDHDWPPFLITCDVGNCFEIYADFSGRGRNYSQFPDRTRFRIYLADLRQDETRALLRAIWTDPHCLDPAKHTEKVTREVAKSLAEVSKKLEKDGHDPEGVAMFLMRCLFTMFAEDAGLLPEHSFENLLGRCEADPGLFPRLVGQLWQAMDGGQFAFAFETTVRRFNGKLFRDAAVFDLDATGIRHLKSAASKRWTDVDPSIFGALLERALSTKDRAKLGAHFTPRAYVERLVVITVIEPLRQEWNAAQAAMDEARSKGGLDEARQIAADFHHRLATVRVLDPACGTGNFLYVTMELMKRLEGEVLDALAGLGESTARLGFQGETVDPHQFLGLELNPRAAAISELVLWIGYLQWNLRTLGGAAPSDPVLQAYGNIEVADALLNYELLPPVRLANGEPETRWDGETKTIHPVTGKKVPDVTARVLVHRYGSPRPRSWPPADFIVGNPPFIGIRVMRDRLGSDYRDALLAAYPDVPGTADLAMYWWMKAAQAVRSGQTKRSGLVTTNSITQQYSRIAVEKALNGRQAPKLIFAIADHPWVEDKDGANVRISMTVCAAPDYSGPLRLGTLTKKSDANTLRLAEVERIFSDLTASNARSRVKALESNKAMCFQGCVPGNDGFKLGADELGAYGSAQRDGRIRPYIIGDDLTERLTHEHIIDVEDLDEEDLRRTYPAIYQRLLLTVKPTRDLNRNAYRRKNWWRYAAPAKTMRNGLKGLSRYIATPYTAKHRPFVFVAADVIPDAMVYAITSDCAALLAVLSSSVHHAWCRFFGGTLEDRPRFNNTEIFPQFPFPELTEAQVGRLADLGETLDRLRKDQITTHEELTITGLYNVVERLRAIRADPTQPSLSNAERAIHDAGLASRVLELHDQIDAAVVESYGWPADVSNEDIFKLLVDLNSARAAEEAIGQVKWLRPEYQTVRMAAPIEEESDLRLEEREAEEQRNPFPSNGIERAGAIMAVLAGSEGPLTVEQIAARFTQGLRARTPITSILLSLTRTGAIVASEGRYFLRRAA</sequence>
<dbReference type="InterPro" id="IPR046819">
    <property type="entry name" value="MmeI_hel"/>
</dbReference>
<dbReference type="InterPro" id="IPR046820">
    <property type="entry name" value="MmeI_TRD"/>
</dbReference>
<dbReference type="Gene3D" id="3.40.50.150">
    <property type="entry name" value="Vaccinia Virus protein VP39"/>
    <property type="match status" value="1"/>
</dbReference>